<dbReference type="EMBL" id="NEDP02005594">
    <property type="protein sequence ID" value="OWF37169.1"/>
    <property type="molecule type" value="Genomic_DNA"/>
</dbReference>
<dbReference type="Proteomes" id="UP000242188">
    <property type="component" value="Unassembled WGS sequence"/>
</dbReference>
<dbReference type="InterPro" id="IPR028006">
    <property type="entry name" value="CEP15-like"/>
</dbReference>
<accession>A0A210PL04</accession>
<feature type="compositionally biased region" description="Basic and acidic residues" evidence="1">
    <location>
        <begin position="120"/>
        <end position="131"/>
    </location>
</feature>
<name>A0A210PL04_MIZYE</name>
<dbReference type="PANTHER" id="PTHR14286:SF2">
    <property type="entry name" value="CENTROSOMAL PROTEIN 15 KDA"/>
    <property type="match status" value="1"/>
</dbReference>
<keyword evidence="3" id="KW-1185">Reference proteome</keyword>
<gene>
    <name evidence="2" type="ORF">KP79_PYT21314</name>
</gene>
<dbReference type="OrthoDB" id="9871079at2759"/>
<comment type="caution">
    <text evidence="2">The sequence shown here is derived from an EMBL/GenBank/DDBJ whole genome shotgun (WGS) entry which is preliminary data.</text>
</comment>
<feature type="region of interest" description="Disordered" evidence="1">
    <location>
        <begin position="120"/>
        <end position="160"/>
    </location>
</feature>
<sequence>MRRPTDPRYDAVETYDDKLANWTRSELQLSRLHEEILTQREALMNYSMSYTRSQDSRTLQGAAERERARLRNEQFLQTIDETADFLKTEAAIPPSPRLTTLQNNYWAMVRSMVPMYEKSIERQNRKSHSDHGSSGTGQRQSNTSLKGKSARPSKKKTKKI</sequence>
<evidence type="ECO:0000313" key="2">
    <source>
        <dbReference type="EMBL" id="OWF37169.1"/>
    </source>
</evidence>
<dbReference type="PANTHER" id="PTHR14286">
    <property type="entry name" value="GENE, 49355-RELATED"/>
    <property type="match status" value="1"/>
</dbReference>
<evidence type="ECO:0000313" key="3">
    <source>
        <dbReference type="Proteomes" id="UP000242188"/>
    </source>
</evidence>
<feature type="compositionally biased region" description="Basic residues" evidence="1">
    <location>
        <begin position="148"/>
        <end position="160"/>
    </location>
</feature>
<feature type="compositionally biased region" description="Polar residues" evidence="1">
    <location>
        <begin position="132"/>
        <end position="145"/>
    </location>
</feature>
<dbReference type="AlphaFoldDB" id="A0A210PL04"/>
<proteinExistence type="predicted"/>
<reference evidence="2 3" key="1">
    <citation type="journal article" date="2017" name="Nat. Ecol. Evol.">
        <title>Scallop genome provides insights into evolution of bilaterian karyotype and development.</title>
        <authorList>
            <person name="Wang S."/>
            <person name="Zhang J."/>
            <person name="Jiao W."/>
            <person name="Li J."/>
            <person name="Xun X."/>
            <person name="Sun Y."/>
            <person name="Guo X."/>
            <person name="Huan P."/>
            <person name="Dong B."/>
            <person name="Zhang L."/>
            <person name="Hu X."/>
            <person name="Sun X."/>
            <person name="Wang J."/>
            <person name="Zhao C."/>
            <person name="Wang Y."/>
            <person name="Wang D."/>
            <person name="Huang X."/>
            <person name="Wang R."/>
            <person name="Lv J."/>
            <person name="Li Y."/>
            <person name="Zhang Z."/>
            <person name="Liu B."/>
            <person name="Lu W."/>
            <person name="Hui Y."/>
            <person name="Liang J."/>
            <person name="Zhou Z."/>
            <person name="Hou R."/>
            <person name="Li X."/>
            <person name="Liu Y."/>
            <person name="Li H."/>
            <person name="Ning X."/>
            <person name="Lin Y."/>
            <person name="Zhao L."/>
            <person name="Xing Q."/>
            <person name="Dou J."/>
            <person name="Li Y."/>
            <person name="Mao J."/>
            <person name="Guo H."/>
            <person name="Dou H."/>
            <person name="Li T."/>
            <person name="Mu C."/>
            <person name="Jiang W."/>
            <person name="Fu Q."/>
            <person name="Fu X."/>
            <person name="Miao Y."/>
            <person name="Liu J."/>
            <person name="Yu Q."/>
            <person name="Li R."/>
            <person name="Liao H."/>
            <person name="Li X."/>
            <person name="Kong Y."/>
            <person name="Jiang Z."/>
            <person name="Chourrout D."/>
            <person name="Li R."/>
            <person name="Bao Z."/>
        </authorList>
    </citation>
    <scope>NUCLEOTIDE SEQUENCE [LARGE SCALE GENOMIC DNA]</scope>
    <source>
        <strain evidence="2 3">PY_sf001</strain>
    </source>
</reference>
<organism evidence="2 3">
    <name type="scientific">Mizuhopecten yessoensis</name>
    <name type="common">Japanese scallop</name>
    <name type="synonym">Patinopecten yessoensis</name>
    <dbReference type="NCBI Taxonomy" id="6573"/>
    <lineage>
        <taxon>Eukaryota</taxon>
        <taxon>Metazoa</taxon>
        <taxon>Spiralia</taxon>
        <taxon>Lophotrochozoa</taxon>
        <taxon>Mollusca</taxon>
        <taxon>Bivalvia</taxon>
        <taxon>Autobranchia</taxon>
        <taxon>Pteriomorphia</taxon>
        <taxon>Pectinida</taxon>
        <taxon>Pectinoidea</taxon>
        <taxon>Pectinidae</taxon>
        <taxon>Mizuhopecten</taxon>
    </lineage>
</organism>
<dbReference type="Pfam" id="PF15134">
    <property type="entry name" value="CEP15-like"/>
    <property type="match status" value="1"/>
</dbReference>
<protein>
    <submittedName>
        <fullName evidence="2">Uncharacterized protein</fullName>
    </submittedName>
</protein>
<evidence type="ECO:0000256" key="1">
    <source>
        <dbReference type="SAM" id="MobiDB-lite"/>
    </source>
</evidence>